<keyword evidence="2" id="KW-0805">Transcription regulation</keyword>
<dbReference type="InterPro" id="IPR003340">
    <property type="entry name" value="B3_DNA-bd"/>
</dbReference>
<evidence type="ECO:0000256" key="1">
    <source>
        <dbReference type="ARBA" id="ARBA00004123"/>
    </source>
</evidence>
<dbReference type="SUPFAM" id="SSF101936">
    <property type="entry name" value="DNA-binding pseudobarrel domain"/>
    <property type="match status" value="1"/>
</dbReference>
<protein>
    <recommendedName>
        <fullName evidence="6">TF-B3 domain-containing protein</fullName>
    </recommendedName>
</protein>
<dbReference type="AlphaFoldDB" id="A0AAV0ZF65"/>
<dbReference type="PROSITE" id="PS50863">
    <property type="entry name" value="B3"/>
    <property type="match status" value="1"/>
</dbReference>
<dbReference type="InterPro" id="IPR015300">
    <property type="entry name" value="DNA-bd_pseudobarrel_sf"/>
</dbReference>
<comment type="subcellular location">
    <subcellularLocation>
        <location evidence="1">Nucleus</location>
    </subcellularLocation>
</comment>
<dbReference type="Pfam" id="PF02362">
    <property type="entry name" value="B3"/>
    <property type="match status" value="1"/>
</dbReference>
<evidence type="ECO:0000256" key="4">
    <source>
        <dbReference type="ARBA" id="ARBA00023163"/>
    </source>
</evidence>
<dbReference type="Proteomes" id="UP001157006">
    <property type="component" value="Chromosome 2"/>
</dbReference>
<dbReference type="SMART" id="SM01019">
    <property type="entry name" value="B3"/>
    <property type="match status" value="1"/>
</dbReference>
<gene>
    <name evidence="7" type="ORF">VFH_II051760</name>
</gene>
<name>A0AAV0ZF65_VICFA</name>
<dbReference type="PANTHER" id="PTHR31391">
    <property type="entry name" value="B3 DOMAIN-CONTAINING PROTEIN OS11G0197600-RELATED"/>
    <property type="match status" value="1"/>
</dbReference>
<dbReference type="PANTHER" id="PTHR31391:SF143">
    <property type="entry name" value="B3 DNA-BINDING DOMAIN PROTEIN"/>
    <property type="match status" value="1"/>
</dbReference>
<evidence type="ECO:0000256" key="2">
    <source>
        <dbReference type="ARBA" id="ARBA00023015"/>
    </source>
</evidence>
<proteinExistence type="predicted"/>
<reference evidence="7 8" key="1">
    <citation type="submission" date="2023-01" db="EMBL/GenBank/DDBJ databases">
        <authorList>
            <person name="Kreplak J."/>
        </authorList>
    </citation>
    <scope>NUCLEOTIDE SEQUENCE [LARGE SCALE GENOMIC DNA]</scope>
</reference>
<evidence type="ECO:0000256" key="5">
    <source>
        <dbReference type="ARBA" id="ARBA00023242"/>
    </source>
</evidence>
<dbReference type="EMBL" id="OX451737">
    <property type="protein sequence ID" value="CAI8596789.1"/>
    <property type="molecule type" value="Genomic_DNA"/>
</dbReference>
<evidence type="ECO:0000313" key="8">
    <source>
        <dbReference type="Proteomes" id="UP001157006"/>
    </source>
</evidence>
<dbReference type="Gene3D" id="2.40.330.10">
    <property type="entry name" value="DNA-binding pseudobarrel domain"/>
    <property type="match status" value="1"/>
</dbReference>
<dbReference type="GO" id="GO:0003677">
    <property type="term" value="F:DNA binding"/>
    <property type="evidence" value="ECO:0007669"/>
    <property type="project" value="UniProtKB-KW"/>
</dbReference>
<sequence length="127" mass="14587">MKRRAGDVIRTSSLNRPVGARAREVAEEFISNNPFFTISIKPAYLTADRPYVPNLQRVIENKKRNVMIQIGERSWNLKLLPCSNNIRSRRLSAGWSLFARESGLQPGDVCIFELINKKDLVFKVHVF</sequence>
<dbReference type="CDD" id="cd10017">
    <property type="entry name" value="B3_DNA"/>
    <property type="match status" value="1"/>
</dbReference>
<keyword evidence="3" id="KW-0238">DNA-binding</keyword>
<keyword evidence="8" id="KW-1185">Reference proteome</keyword>
<evidence type="ECO:0000256" key="3">
    <source>
        <dbReference type="ARBA" id="ARBA00023125"/>
    </source>
</evidence>
<keyword evidence="5" id="KW-0539">Nucleus</keyword>
<feature type="domain" description="TF-B3" evidence="6">
    <location>
        <begin position="73"/>
        <end position="127"/>
    </location>
</feature>
<keyword evidence="4" id="KW-0804">Transcription</keyword>
<organism evidence="7 8">
    <name type="scientific">Vicia faba</name>
    <name type="common">Broad bean</name>
    <name type="synonym">Faba vulgaris</name>
    <dbReference type="NCBI Taxonomy" id="3906"/>
    <lineage>
        <taxon>Eukaryota</taxon>
        <taxon>Viridiplantae</taxon>
        <taxon>Streptophyta</taxon>
        <taxon>Embryophyta</taxon>
        <taxon>Tracheophyta</taxon>
        <taxon>Spermatophyta</taxon>
        <taxon>Magnoliopsida</taxon>
        <taxon>eudicotyledons</taxon>
        <taxon>Gunneridae</taxon>
        <taxon>Pentapetalae</taxon>
        <taxon>rosids</taxon>
        <taxon>fabids</taxon>
        <taxon>Fabales</taxon>
        <taxon>Fabaceae</taxon>
        <taxon>Papilionoideae</taxon>
        <taxon>50 kb inversion clade</taxon>
        <taxon>NPAAA clade</taxon>
        <taxon>Hologalegina</taxon>
        <taxon>IRL clade</taxon>
        <taxon>Fabeae</taxon>
        <taxon>Vicia</taxon>
    </lineage>
</organism>
<dbReference type="GO" id="GO:0005634">
    <property type="term" value="C:nucleus"/>
    <property type="evidence" value="ECO:0007669"/>
    <property type="project" value="UniProtKB-SubCell"/>
</dbReference>
<dbReference type="InterPro" id="IPR044837">
    <property type="entry name" value="REM16-like"/>
</dbReference>
<accession>A0AAV0ZF65</accession>
<evidence type="ECO:0000313" key="7">
    <source>
        <dbReference type="EMBL" id="CAI8596789.1"/>
    </source>
</evidence>
<evidence type="ECO:0000259" key="6">
    <source>
        <dbReference type="PROSITE" id="PS50863"/>
    </source>
</evidence>